<accession>A0A7W7N7T2</accession>
<dbReference type="InterPro" id="IPR041578">
    <property type="entry name" value="PIN_8"/>
</dbReference>
<sequence length="428" mass="49581">MDKEKAFLHHDIYPNAADIFNVDIKSIEDIKEDCIFIIDTNVLLLPYKTSTSSFEEIEKAFSKLIAKDQLLIPAQVAREFAKNRPEHLKTLFQQLNAVKSKISKPATGQYPLLESLTEYKEAKDIEKQIQELQKNYSKKIDNILENMKKWRWDDPVSAVYKELFKSNIIQELDLSQDELIDDLERRNKHNIPPGFKDKAKDDYGIGDLIIWRTILAVAKNKNKDIVFVSGDEKNDWFYRSDSQSLYPRFELITEFKNYTEDKTLHIIKSSKFLDILGAAEEAVTEVKIMEIELNENVYPLDLEGYQAEEAVYAWLKQTEGNKEIIRNNRFPDFIIEDFITKQGVEVISASNMSVYRLMRKINDSLAKGTSKISSKKMDSVRIVVVVPTLAYYHNLRVRKAEELDEIQTEEAQIVFGVVTEKGIFAKLI</sequence>
<evidence type="ECO:0000313" key="3">
    <source>
        <dbReference type="EMBL" id="MBB4801799.1"/>
    </source>
</evidence>
<evidence type="ECO:0000259" key="2">
    <source>
        <dbReference type="Pfam" id="PF18476"/>
    </source>
</evidence>
<dbReference type="AlphaFoldDB" id="A0A7W7N7T2"/>
<feature type="domain" description="PIN like" evidence="2">
    <location>
        <begin position="35"/>
        <end position="251"/>
    </location>
</feature>
<dbReference type="Proteomes" id="UP000561681">
    <property type="component" value="Unassembled WGS sequence"/>
</dbReference>
<keyword evidence="1" id="KW-0175">Coiled coil</keyword>
<dbReference type="EMBL" id="JACHLD010000002">
    <property type="protein sequence ID" value="MBB4801799.1"/>
    <property type="molecule type" value="Genomic_DNA"/>
</dbReference>
<evidence type="ECO:0000256" key="1">
    <source>
        <dbReference type="SAM" id="Coils"/>
    </source>
</evidence>
<reference evidence="3 4" key="1">
    <citation type="submission" date="2020-08" db="EMBL/GenBank/DDBJ databases">
        <title>Functional genomics of gut bacteria from endangered species of beetles.</title>
        <authorList>
            <person name="Carlos-Shanley C."/>
        </authorList>
    </citation>
    <scope>NUCLEOTIDE SEQUENCE [LARGE SCALE GENOMIC DNA]</scope>
    <source>
        <strain evidence="3 4">S00142</strain>
    </source>
</reference>
<keyword evidence="4" id="KW-1185">Reference proteome</keyword>
<dbReference type="Pfam" id="PF18476">
    <property type="entry name" value="PIN_8"/>
    <property type="match status" value="1"/>
</dbReference>
<comment type="caution">
    <text evidence="3">The sequence shown here is derived from an EMBL/GenBank/DDBJ whole genome shotgun (WGS) entry which is preliminary data.</text>
</comment>
<organism evidence="3 4">
    <name type="scientific">Flavobacterium nitrogenifigens</name>
    <dbReference type="NCBI Taxonomy" id="1617283"/>
    <lineage>
        <taxon>Bacteria</taxon>
        <taxon>Pseudomonadati</taxon>
        <taxon>Bacteroidota</taxon>
        <taxon>Flavobacteriia</taxon>
        <taxon>Flavobacteriales</taxon>
        <taxon>Flavobacteriaceae</taxon>
        <taxon>Flavobacterium</taxon>
    </lineage>
</organism>
<feature type="coiled-coil region" evidence="1">
    <location>
        <begin position="115"/>
        <end position="142"/>
    </location>
</feature>
<gene>
    <name evidence="3" type="ORF">HNP37_001860</name>
</gene>
<name>A0A7W7N7T2_9FLAO</name>
<dbReference type="RefSeq" id="WP_184160562.1">
    <property type="nucleotide sequence ID" value="NZ_JACHLD010000002.1"/>
</dbReference>
<proteinExistence type="predicted"/>
<protein>
    <submittedName>
        <fullName evidence="3">rRNA-processing protein FCF1</fullName>
    </submittedName>
</protein>
<evidence type="ECO:0000313" key="4">
    <source>
        <dbReference type="Proteomes" id="UP000561681"/>
    </source>
</evidence>